<evidence type="ECO:0000313" key="1">
    <source>
        <dbReference type="EMBL" id="MFB5763245.1"/>
    </source>
</evidence>
<protein>
    <recommendedName>
        <fullName evidence="3">PIN domain-containing protein</fullName>
    </recommendedName>
</protein>
<evidence type="ECO:0000313" key="2">
    <source>
        <dbReference type="Proteomes" id="UP001580430"/>
    </source>
</evidence>
<dbReference type="RefSeq" id="WP_375522296.1">
    <property type="nucleotide sequence ID" value="NZ_JBHIRY010000032.1"/>
</dbReference>
<sequence>MNERNSGMRVFVDSNVLISAMHSENSVSSVIVAESADSVYLVESKKKRSLL</sequence>
<organism evidence="1 2">
    <name type="scientific">Paenibacillus medicaginis</name>
    <dbReference type="NCBI Taxonomy" id="1470560"/>
    <lineage>
        <taxon>Bacteria</taxon>
        <taxon>Bacillati</taxon>
        <taxon>Bacillota</taxon>
        <taxon>Bacilli</taxon>
        <taxon>Bacillales</taxon>
        <taxon>Paenibacillaceae</taxon>
        <taxon>Paenibacillus</taxon>
    </lineage>
</organism>
<dbReference type="Proteomes" id="UP001580430">
    <property type="component" value="Unassembled WGS sequence"/>
</dbReference>
<dbReference type="EMBL" id="JBHIRY010000032">
    <property type="protein sequence ID" value="MFB5763245.1"/>
    <property type="molecule type" value="Genomic_DNA"/>
</dbReference>
<proteinExistence type="predicted"/>
<gene>
    <name evidence="1" type="ORF">ACE5LO_22980</name>
</gene>
<name>A0ABV5C6U8_9BACL</name>
<evidence type="ECO:0008006" key="3">
    <source>
        <dbReference type="Google" id="ProtNLM"/>
    </source>
</evidence>
<reference evidence="1 2" key="1">
    <citation type="submission" date="2024-09" db="EMBL/GenBank/DDBJ databases">
        <title>Paenibacillus zeirhizospherea sp. nov., isolated from surface of the maize (Zea mays) roots in a horticulture field, Hungary.</title>
        <authorList>
            <person name="Marton D."/>
            <person name="Farkas M."/>
            <person name="Bedics A."/>
            <person name="Toth E."/>
            <person name="Tancsics A."/>
            <person name="Boka K."/>
            <person name="Marati G."/>
            <person name="Kriszt B."/>
            <person name="Cserhati M."/>
        </authorList>
    </citation>
    <scope>NUCLEOTIDE SEQUENCE [LARGE SCALE GENOMIC DNA]</scope>
    <source>
        <strain evidence="1 2">JCM 18446</strain>
    </source>
</reference>
<accession>A0ABV5C6U8</accession>
<comment type="caution">
    <text evidence="1">The sequence shown here is derived from an EMBL/GenBank/DDBJ whole genome shotgun (WGS) entry which is preliminary data.</text>
</comment>
<keyword evidence="2" id="KW-1185">Reference proteome</keyword>